<name>A0A4U2YBR8_9BACL</name>
<organism evidence="9 10">
    <name type="scientific">Brevibacillus antibioticus</name>
    <dbReference type="NCBI Taxonomy" id="2570228"/>
    <lineage>
        <taxon>Bacteria</taxon>
        <taxon>Bacillati</taxon>
        <taxon>Bacillota</taxon>
        <taxon>Bacilli</taxon>
        <taxon>Bacillales</taxon>
        <taxon>Paenibacillaceae</taxon>
        <taxon>Brevibacillus</taxon>
    </lineage>
</organism>
<dbReference type="PANTHER" id="PTHR43214:SF24">
    <property type="entry name" value="TRANSCRIPTIONAL REGULATORY PROTEIN NARL-RELATED"/>
    <property type="match status" value="1"/>
</dbReference>
<keyword evidence="6" id="KW-0812">Transmembrane</keyword>
<evidence type="ECO:0000313" key="10">
    <source>
        <dbReference type="Proteomes" id="UP000307841"/>
    </source>
</evidence>
<dbReference type="InterPro" id="IPR011006">
    <property type="entry name" value="CheY-like_superfamily"/>
</dbReference>
<dbReference type="Gene3D" id="1.20.5.1930">
    <property type="match status" value="1"/>
</dbReference>
<dbReference type="PROSITE" id="PS50110">
    <property type="entry name" value="RESPONSE_REGULATORY"/>
    <property type="match status" value="1"/>
</dbReference>
<dbReference type="Proteomes" id="UP000307841">
    <property type="component" value="Unassembled WGS sequence"/>
</dbReference>
<feature type="transmembrane region" description="Helical" evidence="6">
    <location>
        <begin position="150"/>
        <end position="168"/>
    </location>
</feature>
<feature type="domain" description="HTH luxR-type" evidence="7">
    <location>
        <begin position="549"/>
        <end position="614"/>
    </location>
</feature>
<dbReference type="SUPFAM" id="SSF55874">
    <property type="entry name" value="ATPase domain of HSP90 chaperone/DNA topoisomerase II/histidine kinase"/>
    <property type="match status" value="1"/>
</dbReference>
<dbReference type="EMBL" id="SZNK01000001">
    <property type="protein sequence ID" value="TKI58218.1"/>
    <property type="molecule type" value="Genomic_DNA"/>
</dbReference>
<keyword evidence="2" id="KW-0805">Transcription regulation</keyword>
<protein>
    <submittedName>
        <fullName evidence="9">Response regulator</fullName>
    </submittedName>
</protein>
<dbReference type="SMART" id="SM00387">
    <property type="entry name" value="HATPase_c"/>
    <property type="match status" value="1"/>
</dbReference>
<evidence type="ECO:0000256" key="2">
    <source>
        <dbReference type="ARBA" id="ARBA00023015"/>
    </source>
</evidence>
<dbReference type="Gene3D" id="3.30.565.10">
    <property type="entry name" value="Histidine kinase-like ATPase, C-terminal domain"/>
    <property type="match status" value="1"/>
</dbReference>
<dbReference type="InterPro" id="IPR039420">
    <property type="entry name" value="WalR-like"/>
</dbReference>
<keyword evidence="1 5" id="KW-0597">Phosphoprotein</keyword>
<keyword evidence="3" id="KW-0238">DNA-binding</keyword>
<dbReference type="SUPFAM" id="SSF52172">
    <property type="entry name" value="CheY-like"/>
    <property type="match status" value="1"/>
</dbReference>
<reference evidence="9 10" key="1">
    <citation type="submission" date="2019-04" db="EMBL/GenBank/DDBJ databases">
        <title>Whole genome sequencing of Brevibacillus sp. TGS2-1.</title>
        <authorList>
            <person name="Choi A."/>
        </authorList>
    </citation>
    <scope>NUCLEOTIDE SEQUENCE [LARGE SCALE GENOMIC DNA]</scope>
    <source>
        <strain evidence="9 10">TGS2-1</strain>
    </source>
</reference>
<dbReference type="InterPro" id="IPR011712">
    <property type="entry name" value="Sig_transdc_His_kin_sub3_dim/P"/>
</dbReference>
<dbReference type="CDD" id="cd06170">
    <property type="entry name" value="LuxR_C_like"/>
    <property type="match status" value="1"/>
</dbReference>
<dbReference type="Pfam" id="PF00072">
    <property type="entry name" value="Response_reg"/>
    <property type="match status" value="1"/>
</dbReference>
<dbReference type="SMART" id="SM00421">
    <property type="entry name" value="HTH_LUXR"/>
    <property type="match status" value="1"/>
</dbReference>
<feature type="modified residue" description="4-aspartylphosphate" evidence="5">
    <location>
        <position position="451"/>
    </location>
</feature>
<dbReference type="GO" id="GO:0046983">
    <property type="term" value="F:protein dimerization activity"/>
    <property type="evidence" value="ECO:0007669"/>
    <property type="project" value="InterPro"/>
</dbReference>
<dbReference type="SUPFAM" id="SSF46894">
    <property type="entry name" value="C-terminal effector domain of the bipartite response regulators"/>
    <property type="match status" value="1"/>
</dbReference>
<proteinExistence type="predicted"/>
<dbReference type="InterPro" id="IPR001789">
    <property type="entry name" value="Sig_transdc_resp-reg_receiver"/>
</dbReference>
<dbReference type="InterPro" id="IPR000792">
    <property type="entry name" value="Tscrpt_reg_LuxR_C"/>
</dbReference>
<comment type="caution">
    <text evidence="9">The sequence shown here is derived from an EMBL/GenBank/DDBJ whole genome shotgun (WGS) entry which is preliminary data.</text>
</comment>
<dbReference type="AlphaFoldDB" id="A0A4U2YBR8"/>
<dbReference type="RefSeq" id="WP_137033583.1">
    <property type="nucleotide sequence ID" value="NZ_SZNK01000001.1"/>
</dbReference>
<dbReference type="GO" id="GO:0000155">
    <property type="term" value="F:phosphorelay sensor kinase activity"/>
    <property type="evidence" value="ECO:0007669"/>
    <property type="project" value="InterPro"/>
</dbReference>
<dbReference type="Pfam" id="PF07730">
    <property type="entry name" value="HisKA_3"/>
    <property type="match status" value="1"/>
</dbReference>
<dbReference type="Pfam" id="PF02518">
    <property type="entry name" value="HATPase_c"/>
    <property type="match status" value="1"/>
</dbReference>
<dbReference type="InterPro" id="IPR016032">
    <property type="entry name" value="Sig_transdc_resp-reg_C-effctor"/>
</dbReference>
<dbReference type="GO" id="GO:0016020">
    <property type="term" value="C:membrane"/>
    <property type="evidence" value="ECO:0007669"/>
    <property type="project" value="InterPro"/>
</dbReference>
<dbReference type="Gene3D" id="3.40.50.2300">
    <property type="match status" value="1"/>
</dbReference>
<feature type="domain" description="Response regulatory" evidence="8">
    <location>
        <begin position="400"/>
        <end position="516"/>
    </location>
</feature>
<feature type="transmembrane region" description="Helical" evidence="6">
    <location>
        <begin position="118"/>
        <end position="138"/>
    </location>
</feature>
<dbReference type="OrthoDB" id="9781904at2"/>
<dbReference type="CDD" id="cd16917">
    <property type="entry name" value="HATPase_UhpB-NarQ-NarX-like"/>
    <property type="match status" value="1"/>
</dbReference>
<evidence type="ECO:0000256" key="5">
    <source>
        <dbReference type="PROSITE-ProRule" id="PRU00169"/>
    </source>
</evidence>
<evidence type="ECO:0000256" key="4">
    <source>
        <dbReference type="ARBA" id="ARBA00023163"/>
    </source>
</evidence>
<evidence type="ECO:0000256" key="3">
    <source>
        <dbReference type="ARBA" id="ARBA00023125"/>
    </source>
</evidence>
<keyword evidence="6" id="KW-1133">Transmembrane helix</keyword>
<feature type="transmembrane region" description="Helical" evidence="6">
    <location>
        <begin position="73"/>
        <end position="93"/>
    </location>
</feature>
<gene>
    <name evidence="9" type="ORF">E8L90_24070</name>
</gene>
<dbReference type="PANTHER" id="PTHR43214">
    <property type="entry name" value="TWO-COMPONENT RESPONSE REGULATOR"/>
    <property type="match status" value="1"/>
</dbReference>
<dbReference type="PRINTS" id="PR00038">
    <property type="entry name" value="HTHLUXR"/>
</dbReference>
<dbReference type="InterPro" id="IPR003594">
    <property type="entry name" value="HATPase_dom"/>
</dbReference>
<dbReference type="PROSITE" id="PS50043">
    <property type="entry name" value="HTH_LUXR_2"/>
    <property type="match status" value="1"/>
</dbReference>
<dbReference type="InterPro" id="IPR058245">
    <property type="entry name" value="NreC/VraR/RcsB-like_REC"/>
</dbReference>
<accession>A0A4U2YBR8</accession>
<evidence type="ECO:0000259" key="8">
    <source>
        <dbReference type="PROSITE" id="PS50110"/>
    </source>
</evidence>
<feature type="transmembrane region" description="Helical" evidence="6">
    <location>
        <begin position="21"/>
        <end position="39"/>
    </location>
</feature>
<evidence type="ECO:0000313" key="9">
    <source>
        <dbReference type="EMBL" id="TKI58218.1"/>
    </source>
</evidence>
<dbReference type="InterPro" id="IPR036890">
    <property type="entry name" value="HATPase_C_sf"/>
</dbReference>
<sequence length="617" mass="70057">MDVDEVYQLLAFVKRWLWVDWMIFTIHFMWGLTIILGFVSHHDQLPYPIVITLIVLFFVLVVPICLRRYSRNLYLFAEIILSGGLCIALNFYFEGVRWQFIPIAFLIGYHSVERSYRWTGPLAILVIPAIPFLVGEAIGFDFEPIVVSDLIVYHFAAYALGFAFQLLSRMHKQGLIIQHQNQILEQYTSQVEEITLLEERNKMSRELHDTIGHTMTSLIMGMEMLRSKIPDAEASRLDMLLQMARQGLDESRGIFHKWAHNGYESATTMESAFVELIEQFQVATGVSVKLRMYGAEYALSRSMKLTLYRCLQETLTNAVRHGKASQIQVGLYFEEAQIRLQVEDNGEGNGTIEFGFGLQSMKERLEALQGRLSIHCMDEGGVTVICSLPAMKSVPRVGIRILIVDDQPLVRESLQLVLQNQQDLQVVGVAENGLMALDIIPKEKPDVVLLDVQMPVMDGAKTLQAIRERWPDMRVIMLTTFEETALATETLGRGANGYLLKSVSPVELVEAIRVVHQGEALINHKIADVLFKEMRLQQEELNGLRQKQGRECPYGMTERERGILTSLVEGLRMKTIAEKIFLSEGTVRNCTTVIYAKLGVKNREEAVKKARDEGLIG</sequence>
<evidence type="ECO:0000256" key="6">
    <source>
        <dbReference type="SAM" id="Phobius"/>
    </source>
</evidence>
<dbReference type="GO" id="GO:0006355">
    <property type="term" value="P:regulation of DNA-templated transcription"/>
    <property type="evidence" value="ECO:0007669"/>
    <property type="project" value="InterPro"/>
</dbReference>
<dbReference type="GO" id="GO:0003677">
    <property type="term" value="F:DNA binding"/>
    <property type="evidence" value="ECO:0007669"/>
    <property type="project" value="UniProtKB-KW"/>
</dbReference>
<evidence type="ECO:0000256" key="1">
    <source>
        <dbReference type="ARBA" id="ARBA00022553"/>
    </source>
</evidence>
<keyword evidence="4" id="KW-0804">Transcription</keyword>
<keyword evidence="6" id="KW-0472">Membrane</keyword>
<dbReference type="SMART" id="SM00448">
    <property type="entry name" value="REC"/>
    <property type="match status" value="1"/>
</dbReference>
<dbReference type="CDD" id="cd17535">
    <property type="entry name" value="REC_NarL-like"/>
    <property type="match status" value="1"/>
</dbReference>
<feature type="transmembrane region" description="Helical" evidence="6">
    <location>
        <begin position="45"/>
        <end position="66"/>
    </location>
</feature>
<keyword evidence="10" id="KW-1185">Reference proteome</keyword>
<evidence type="ECO:0000259" key="7">
    <source>
        <dbReference type="PROSITE" id="PS50043"/>
    </source>
</evidence>
<dbReference type="Pfam" id="PF00196">
    <property type="entry name" value="GerE"/>
    <property type="match status" value="1"/>
</dbReference>